<proteinExistence type="predicted"/>
<dbReference type="Pfam" id="PF19051">
    <property type="entry name" value="GFO_IDH_MocA_C2"/>
    <property type="match status" value="1"/>
</dbReference>
<dbReference type="InterPro" id="IPR036291">
    <property type="entry name" value="NAD(P)-bd_dom_sf"/>
</dbReference>
<dbReference type="Proteomes" id="UP000190852">
    <property type="component" value="Unassembled WGS sequence"/>
</dbReference>
<keyword evidence="4" id="KW-1185">Reference proteome</keyword>
<dbReference type="InterPro" id="IPR043906">
    <property type="entry name" value="Gfo/Idh/MocA_OxRdtase_bact_C"/>
</dbReference>
<evidence type="ECO:0000259" key="2">
    <source>
        <dbReference type="Pfam" id="PF19051"/>
    </source>
</evidence>
<dbReference type="RefSeq" id="WP_079682799.1">
    <property type="nucleotide sequence ID" value="NZ_FUYQ01000006.1"/>
</dbReference>
<dbReference type="PROSITE" id="PS51318">
    <property type="entry name" value="TAT"/>
    <property type="match status" value="1"/>
</dbReference>
<evidence type="ECO:0000259" key="1">
    <source>
        <dbReference type="Pfam" id="PF01408"/>
    </source>
</evidence>
<dbReference type="InterPro" id="IPR019546">
    <property type="entry name" value="TAT_signal_bac_arc"/>
</dbReference>
<gene>
    <name evidence="3" type="ORF">SAMN05660349_01169</name>
</gene>
<evidence type="ECO:0000313" key="4">
    <source>
        <dbReference type="Proteomes" id="UP000190852"/>
    </source>
</evidence>
<dbReference type="Gene3D" id="3.30.360.10">
    <property type="entry name" value="Dihydrodipicolinate Reductase, domain 2"/>
    <property type="match status" value="1"/>
</dbReference>
<reference evidence="4" key="1">
    <citation type="submission" date="2017-02" db="EMBL/GenBank/DDBJ databases">
        <authorList>
            <person name="Varghese N."/>
            <person name="Submissions S."/>
        </authorList>
    </citation>
    <scope>NUCLEOTIDE SEQUENCE [LARGE SCALE GENOMIC DNA]</scope>
    <source>
        <strain evidence="4">DSM 24967</strain>
    </source>
</reference>
<evidence type="ECO:0000313" key="3">
    <source>
        <dbReference type="EMBL" id="SKB43706.1"/>
    </source>
</evidence>
<dbReference type="EMBL" id="FUYQ01000006">
    <property type="protein sequence ID" value="SKB43706.1"/>
    <property type="molecule type" value="Genomic_DNA"/>
</dbReference>
<dbReference type="PANTHER" id="PTHR43818:SF5">
    <property type="entry name" value="OXIDOREDUCTASE FAMILY PROTEIN"/>
    <property type="match status" value="1"/>
</dbReference>
<feature type="domain" description="Gfo/Idh/MocA-like oxidoreductase bacterial type C-terminal" evidence="2">
    <location>
        <begin position="214"/>
        <end position="455"/>
    </location>
</feature>
<sequence>MKNKTNRRDFLKKSTLAAAGILGVGFPTIDVKGNIMGANDRVRMGFIGIGNRGTQLLHSFMKNPDVKVTALCDIYKPYLSRNRSLVDPRFFLPKGRPVPVMGENFGKEIALYEDYRKLLDDKNVDAVCIATPDHWHALQAIDSVNAGKDVYLEKPVSMTIYEGRKIVDAVNRTKKVVSVGYMRRCAALYNKIPALIQSGKLGEISVINSHYYSNMTPNGIGNMKPEMPPKDFDWNAWLGPRAYRDFQYNIAPYMFRWWKDYSSQIANNGSHYIDIVQWLIGEQAPVAVTAVGTNHIIRDDRTIPENMDITYEFASGKLFNFRVCETTSVPGLKYGNIEIIGTKGSLYISDNGYRYYPATPGQFADWKQTFEKEEFNMPKEDWTYNHITDFINCVKTRNTPVSSIEQSYRSSSFALLANIALEVKERIIWDPVNERITNCEAANKLLHYEYRKPWKLE</sequence>
<dbReference type="SUPFAM" id="SSF51735">
    <property type="entry name" value="NAD(P)-binding Rossmann-fold domains"/>
    <property type="match status" value="1"/>
</dbReference>
<dbReference type="NCBIfam" id="TIGR01409">
    <property type="entry name" value="TAT_signal_seq"/>
    <property type="match status" value="1"/>
</dbReference>
<feature type="domain" description="Gfo/Idh/MocA-like oxidoreductase N-terminal" evidence="1">
    <location>
        <begin position="42"/>
        <end position="181"/>
    </location>
</feature>
<dbReference type="SUPFAM" id="SSF55347">
    <property type="entry name" value="Glyceraldehyde-3-phosphate dehydrogenase-like, C-terminal domain"/>
    <property type="match status" value="1"/>
</dbReference>
<dbReference type="Gene3D" id="3.40.50.720">
    <property type="entry name" value="NAD(P)-binding Rossmann-like Domain"/>
    <property type="match status" value="1"/>
</dbReference>
<protein>
    <submittedName>
        <fullName evidence="3">Tat (Twin-arginine translocation) pathway signal sequence</fullName>
    </submittedName>
</protein>
<name>A0A1T5B907_9BACT</name>
<dbReference type="InterPro" id="IPR050463">
    <property type="entry name" value="Gfo/Idh/MocA_oxidrdct_glycsds"/>
</dbReference>
<dbReference type="InterPro" id="IPR000683">
    <property type="entry name" value="Gfo/Idh/MocA-like_OxRdtase_N"/>
</dbReference>
<dbReference type="Pfam" id="PF01408">
    <property type="entry name" value="GFO_IDH_MocA"/>
    <property type="match status" value="1"/>
</dbReference>
<dbReference type="PANTHER" id="PTHR43818">
    <property type="entry name" value="BCDNA.GH03377"/>
    <property type="match status" value="1"/>
</dbReference>
<accession>A0A1T5B907</accession>
<dbReference type="InterPro" id="IPR006311">
    <property type="entry name" value="TAT_signal"/>
</dbReference>
<organism evidence="3 4">
    <name type="scientific">Parabacteroides chartae</name>
    <dbReference type="NCBI Taxonomy" id="1037355"/>
    <lineage>
        <taxon>Bacteria</taxon>
        <taxon>Pseudomonadati</taxon>
        <taxon>Bacteroidota</taxon>
        <taxon>Bacteroidia</taxon>
        <taxon>Bacteroidales</taxon>
        <taxon>Tannerellaceae</taxon>
        <taxon>Parabacteroides</taxon>
    </lineage>
</organism>
<dbReference type="GO" id="GO:0000166">
    <property type="term" value="F:nucleotide binding"/>
    <property type="evidence" value="ECO:0007669"/>
    <property type="project" value="InterPro"/>
</dbReference>
<dbReference type="AlphaFoldDB" id="A0A1T5B907"/>